<feature type="non-terminal residue" evidence="1">
    <location>
        <position position="1"/>
    </location>
</feature>
<dbReference type="Proteomes" id="UP000789366">
    <property type="component" value="Unassembled WGS sequence"/>
</dbReference>
<comment type="caution">
    <text evidence="1">The sequence shown here is derived from an EMBL/GenBank/DDBJ whole genome shotgun (WGS) entry which is preliminary data.</text>
</comment>
<evidence type="ECO:0000313" key="1">
    <source>
        <dbReference type="EMBL" id="CAG8617003.1"/>
    </source>
</evidence>
<dbReference type="EMBL" id="CAJVPW010010566">
    <property type="protein sequence ID" value="CAG8617003.1"/>
    <property type="molecule type" value="Genomic_DNA"/>
</dbReference>
<evidence type="ECO:0000313" key="2">
    <source>
        <dbReference type="Proteomes" id="UP000789366"/>
    </source>
</evidence>
<proteinExistence type="predicted"/>
<name>A0ACA9N0Q7_9GLOM</name>
<organism evidence="1 2">
    <name type="scientific">Cetraspora pellucida</name>
    <dbReference type="NCBI Taxonomy" id="1433469"/>
    <lineage>
        <taxon>Eukaryota</taxon>
        <taxon>Fungi</taxon>
        <taxon>Fungi incertae sedis</taxon>
        <taxon>Mucoromycota</taxon>
        <taxon>Glomeromycotina</taxon>
        <taxon>Glomeromycetes</taxon>
        <taxon>Diversisporales</taxon>
        <taxon>Gigasporaceae</taxon>
        <taxon>Cetraspora</taxon>
    </lineage>
</organism>
<accession>A0ACA9N0Q7</accession>
<keyword evidence="2" id="KW-1185">Reference proteome</keyword>
<protein>
    <submittedName>
        <fullName evidence="1">16707_t:CDS:1</fullName>
    </submittedName>
</protein>
<gene>
    <name evidence="1" type="ORF">SPELUC_LOCUS7723</name>
</gene>
<reference evidence="1" key="1">
    <citation type="submission" date="2021-06" db="EMBL/GenBank/DDBJ databases">
        <authorList>
            <person name="Kallberg Y."/>
            <person name="Tangrot J."/>
            <person name="Rosling A."/>
        </authorList>
    </citation>
    <scope>NUCLEOTIDE SEQUENCE</scope>
    <source>
        <strain evidence="1">28 12/20/2015</strain>
    </source>
</reference>
<sequence length="63" mass="7307">TIMPRPNAKSRIASNKDRNKDGTFAAEPEITNNIEENMDFPEDWELFEVTHEIIQNYALKAIE</sequence>